<evidence type="ECO:0000313" key="4">
    <source>
        <dbReference type="EMBL" id="AFU69791.1"/>
    </source>
</evidence>
<keyword evidence="5" id="KW-1185">Reference proteome</keyword>
<dbReference type="Pfam" id="PF18962">
    <property type="entry name" value="Por_Secre_tail"/>
    <property type="match status" value="1"/>
</dbReference>
<accession>K4IL19</accession>
<sequence>MKKITFLFILAMISFVGKSQITLFEDSFEDYDDFIIEDIGDWTLIDGDGLQTYIIGEGADFENGGYVGSFIVFNPSAVATPLDSEDAWSARTGDKTINAFAAVPSQDGGATANDDRLITPRITLGSSGNTLSFWAKAPTDEFGPETFNLEISTTGTEAGDFFVILPNQSPAPEEWTEFVFNLDGFAGENIYVAIHYIGSDAYSLILDDFKVTTSTLSNTEFNTSNLDYFYNAGQLTIQSSFNLDNVSLYNVLGQEVLTQDLNSDKASVNVSSLSTGLYIAKVASGNQVNTFKFVKQ</sequence>
<gene>
    <name evidence="4" type="ordered locus">P700755_003121</name>
</gene>
<feature type="domain" description="Cleaved adhesin" evidence="2">
    <location>
        <begin position="89"/>
        <end position="169"/>
    </location>
</feature>
<evidence type="ECO:0000313" key="5">
    <source>
        <dbReference type="Proteomes" id="UP000008514"/>
    </source>
</evidence>
<evidence type="ECO:0000256" key="1">
    <source>
        <dbReference type="ARBA" id="ARBA00022729"/>
    </source>
</evidence>
<evidence type="ECO:0000259" key="3">
    <source>
        <dbReference type="Pfam" id="PF18962"/>
    </source>
</evidence>
<reference evidence="4" key="1">
    <citation type="submission" date="2006-03" db="EMBL/GenBank/DDBJ databases">
        <authorList>
            <person name="Bowman J."/>
            <person name="Ferriera S."/>
            <person name="Johnson J."/>
            <person name="Kravitz S."/>
            <person name="Halpern A."/>
            <person name="Remington K."/>
            <person name="Beeson K."/>
            <person name="Tran B."/>
            <person name="Rogers Y.-H."/>
            <person name="Friedman R."/>
            <person name="Venter J.C."/>
        </authorList>
    </citation>
    <scope>NUCLEOTIDE SEQUENCE [LARGE SCALE GENOMIC DNA]</scope>
    <source>
        <strain evidence="4">ATCC 700755</strain>
    </source>
</reference>
<dbReference type="HOGENOM" id="CLU_942217_0_0_10"/>
<dbReference type="Proteomes" id="UP000008514">
    <property type="component" value="Chromosome"/>
</dbReference>
<dbReference type="STRING" id="313595.P700755_003121"/>
<proteinExistence type="predicted"/>
<dbReference type="AlphaFoldDB" id="K4IL19"/>
<protein>
    <submittedName>
        <fullName evidence="4">Secreted adhesin-like protein, cleaved_adhesin superfamily</fullName>
    </submittedName>
</protein>
<organism evidence="4 5">
    <name type="scientific">Psychroflexus torquis (strain ATCC 700755 / CIP 106069 / ACAM 623)</name>
    <dbReference type="NCBI Taxonomy" id="313595"/>
    <lineage>
        <taxon>Bacteria</taxon>
        <taxon>Pseudomonadati</taxon>
        <taxon>Bacteroidota</taxon>
        <taxon>Flavobacteriia</taxon>
        <taxon>Flavobacteriales</taxon>
        <taxon>Flavobacteriaceae</taxon>
        <taxon>Psychroflexus</taxon>
    </lineage>
</organism>
<dbReference type="InterPro" id="IPR011628">
    <property type="entry name" value="Cleaved_adhesin"/>
</dbReference>
<reference evidence="4" key="2">
    <citation type="submission" date="2012-09" db="EMBL/GenBank/DDBJ databases">
        <title>The complete sequence of Psychroflexus torquis an extreme psychrophile from sea-ice that is stimulated by light.</title>
        <authorList>
            <person name="Feng S."/>
            <person name="Powell S.M."/>
            <person name="Bowman J.P."/>
        </authorList>
    </citation>
    <scope>NUCLEOTIDE SEQUENCE [LARGE SCALE GENOMIC DNA]</scope>
    <source>
        <strain evidence="4">ATCC 700755</strain>
    </source>
</reference>
<dbReference type="eggNOG" id="COG1572">
    <property type="taxonomic scope" value="Bacteria"/>
</dbReference>
<dbReference type="RefSeq" id="WP_015025342.1">
    <property type="nucleotide sequence ID" value="NC_018721.1"/>
</dbReference>
<dbReference type="NCBIfam" id="TIGR04183">
    <property type="entry name" value="Por_Secre_tail"/>
    <property type="match status" value="1"/>
</dbReference>
<dbReference type="InterPro" id="IPR026444">
    <property type="entry name" value="Secre_tail"/>
</dbReference>
<dbReference type="EMBL" id="CP003879">
    <property type="protein sequence ID" value="AFU69791.1"/>
    <property type="molecule type" value="Genomic_DNA"/>
</dbReference>
<dbReference type="OrthoDB" id="1405746at2"/>
<dbReference type="NCBIfam" id="NF038128">
    <property type="entry name" value="choice_anch_J"/>
    <property type="match status" value="1"/>
</dbReference>
<dbReference type="KEGG" id="ptq:P700755_003121"/>
<name>K4IL19_PSYTT</name>
<evidence type="ECO:0000259" key="2">
    <source>
        <dbReference type="Pfam" id="PF07675"/>
    </source>
</evidence>
<keyword evidence="1" id="KW-0732">Signal</keyword>
<dbReference type="Gene3D" id="2.60.120.200">
    <property type="match status" value="1"/>
</dbReference>
<dbReference type="Pfam" id="PF07675">
    <property type="entry name" value="Cleaved_Adhesin"/>
    <property type="match status" value="1"/>
</dbReference>
<feature type="domain" description="Secretion system C-terminal sorting" evidence="3">
    <location>
        <begin position="233"/>
        <end position="293"/>
    </location>
</feature>